<name>A0A9P4HUD0_9PEZI</name>
<dbReference type="InterPro" id="IPR038765">
    <property type="entry name" value="Papain-like_cys_pep_sf"/>
</dbReference>
<dbReference type="GO" id="GO:0005634">
    <property type="term" value="C:nucleus"/>
    <property type="evidence" value="ECO:0007669"/>
    <property type="project" value="TreeGrafter"/>
</dbReference>
<dbReference type="Pfam" id="PF00443">
    <property type="entry name" value="UCH"/>
    <property type="match status" value="1"/>
</dbReference>
<dbReference type="InterPro" id="IPR050164">
    <property type="entry name" value="Peptidase_C19"/>
</dbReference>
<evidence type="ECO:0000259" key="1">
    <source>
        <dbReference type="PROSITE" id="PS50235"/>
    </source>
</evidence>
<evidence type="ECO:0000313" key="3">
    <source>
        <dbReference type="Proteomes" id="UP000799776"/>
    </source>
</evidence>
<proteinExistence type="predicted"/>
<dbReference type="OrthoDB" id="289038at2759"/>
<feature type="domain" description="USP" evidence="1">
    <location>
        <begin position="27"/>
        <end position="339"/>
    </location>
</feature>
<keyword evidence="3" id="KW-1185">Reference proteome</keyword>
<sequence length="341" mass="39333">MAGRHVVQQIRQLRPDYPATNPELNSRGLANRDMYCYRNSVIQSLMHVPKVLYFFEKHKETHEVPEPGCLSCILRTLSNDYWGQSPNLHTDVVQFDRWFNNKFHSFNNHDQQDADDFYGVFINYLHERDYLHPLEFRALFGMQVSRQTVFKHNDCGHSPLTSLDVVNVAGISLNLLQPAEGLSFNQYLHTHFNEPIEKTCACNTNRKEDGMIVTRIDEAPEVLKINIARVGWRDVRGAWAPKQFLIRNKVDIPLYIDLSPFATHPADQQPGTFYYKLQCMVVHTGPSPNAGHYTAIVTAPTGVKHINDMEIERSRLADMVEGKVGRTSKTVFILFYQRVRE</sequence>
<organism evidence="2 3">
    <name type="scientific">Saccharata proteae CBS 121410</name>
    <dbReference type="NCBI Taxonomy" id="1314787"/>
    <lineage>
        <taxon>Eukaryota</taxon>
        <taxon>Fungi</taxon>
        <taxon>Dikarya</taxon>
        <taxon>Ascomycota</taxon>
        <taxon>Pezizomycotina</taxon>
        <taxon>Dothideomycetes</taxon>
        <taxon>Dothideomycetes incertae sedis</taxon>
        <taxon>Botryosphaeriales</taxon>
        <taxon>Saccharataceae</taxon>
        <taxon>Saccharata</taxon>
    </lineage>
</organism>
<evidence type="ECO:0000313" key="2">
    <source>
        <dbReference type="EMBL" id="KAF2085776.1"/>
    </source>
</evidence>
<reference evidence="2" key="1">
    <citation type="journal article" date="2020" name="Stud. Mycol.">
        <title>101 Dothideomycetes genomes: a test case for predicting lifestyles and emergence of pathogens.</title>
        <authorList>
            <person name="Haridas S."/>
            <person name="Albert R."/>
            <person name="Binder M."/>
            <person name="Bloem J."/>
            <person name="Labutti K."/>
            <person name="Salamov A."/>
            <person name="Andreopoulos B."/>
            <person name="Baker S."/>
            <person name="Barry K."/>
            <person name="Bills G."/>
            <person name="Bluhm B."/>
            <person name="Cannon C."/>
            <person name="Castanera R."/>
            <person name="Culley D."/>
            <person name="Daum C."/>
            <person name="Ezra D."/>
            <person name="Gonzalez J."/>
            <person name="Henrissat B."/>
            <person name="Kuo A."/>
            <person name="Liang C."/>
            <person name="Lipzen A."/>
            <person name="Lutzoni F."/>
            <person name="Magnuson J."/>
            <person name="Mondo S."/>
            <person name="Nolan M."/>
            <person name="Ohm R."/>
            <person name="Pangilinan J."/>
            <person name="Park H.-J."/>
            <person name="Ramirez L."/>
            <person name="Alfaro M."/>
            <person name="Sun H."/>
            <person name="Tritt A."/>
            <person name="Yoshinaga Y."/>
            <person name="Zwiers L.-H."/>
            <person name="Turgeon B."/>
            <person name="Goodwin S."/>
            <person name="Spatafora J."/>
            <person name="Crous P."/>
            <person name="Grigoriev I."/>
        </authorList>
    </citation>
    <scope>NUCLEOTIDE SEQUENCE</scope>
    <source>
        <strain evidence="2">CBS 121410</strain>
    </source>
</reference>
<dbReference type="EMBL" id="ML978728">
    <property type="protein sequence ID" value="KAF2085776.1"/>
    <property type="molecule type" value="Genomic_DNA"/>
</dbReference>
<gene>
    <name evidence="2" type="ORF">K490DRAFT_58406</name>
</gene>
<protein>
    <submittedName>
        <fullName evidence="2">Cysteine proteinase</fullName>
    </submittedName>
</protein>
<accession>A0A9P4HUD0</accession>
<dbReference type="Gene3D" id="3.90.70.10">
    <property type="entry name" value="Cysteine proteinases"/>
    <property type="match status" value="1"/>
</dbReference>
<dbReference type="SUPFAM" id="SSF54001">
    <property type="entry name" value="Cysteine proteinases"/>
    <property type="match status" value="1"/>
</dbReference>
<dbReference type="GO" id="GO:0004843">
    <property type="term" value="F:cysteine-type deubiquitinase activity"/>
    <property type="evidence" value="ECO:0007669"/>
    <property type="project" value="InterPro"/>
</dbReference>
<dbReference type="InterPro" id="IPR028889">
    <property type="entry name" value="USP"/>
</dbReference>
<dbReference type="AlphaFoldDB" id="A0A9P4HUD0"/>
<dbReference type="InterPro" id="IPR018200">
    <property type="entry name" value="USP_CS"/>
</dbReference>
<dbReference type="CDD" id="cd02257">
    <property type="entry name" value="Peptidase_C19"/>
    <property type="match status" value="1"/>
</dbReference>
<dbReference type="GO" id="GO:0005829">
    <property type="term" value="C:cytosol"/>
    <property type="evidence" value="ECO:0007669"/>
    <property type="project" value="TreeGrafter"/>
</dbReference>
<dbReference type="GO" id="GO:0016579">
    <property type="term" value="P:protein deubiquitination"/>
    <property type="evidence" value="ECO:0007669"/>
    <property type="project" value="InterPro"/>
</dbReference>
<comment type="caution">
    <text evidence="2">The sequence shown here is derived from an EMBL/GenBank/DDBJ whole genome shotgun (WGS) entry which is preliminary data.</text>
</comment>
<dbReference type="Proteomes" id="UP000799776">
    <property type="component" value="Unassembled WGS sequence"/>
</dbReference>
<dbReference type="PROSITE" id="PS50235">
    <property type="entry name" value="USP_3"/>
    <property type="match status" value="1"/>
</dbReference>
<dbReference type="PROSITE" id="PS00973">
    <property type="entry name" value="USP_2"/>
    <property type="match status" value="1"/>
</dbReference>
<dbReference type="InterPro" id="IPR001394">
    <property type="entry name" value="Peptidase_C19_UCH"/>
</dbReference>
<dbReference type="PANTHER" id="PTHR24006">
    <property type="entry name" value="UBIQUITIN CARBOXYL-TERMINAL HYDROLASE"/>
    <property type="match status" value="1"/>
</dbReference>